<reference evidence="8" key="1">
    <citation type="submission" date="2021-01" db="EMBL/GenBank/DDBJ databases">
        <authorList>
            <person name="Corre E."/>
            <person name="Pelletier E."/>
            <person name="Niang G."/>
            <person name="Scheremetjew M."/>
            <person name="Finn R."/>
            <person name="Kale V."/>
            <person name="Holt S."/>
            <person name="Cochrane G."/>
            <person name="Meng A."/>
            <person name="Brown T."/>
            <person name="Cohen L."/>
        </authorList>
    </citation>
    <scope>NUCLEOTIDE SEQUENCE</scope>
    <source>
        <strain evidence="8">CCMP1756</strain>
    </source>
</reference>
<evidence type="ECO:0000256" key="6">
    <source>
        <dbReference type="PIRNR" id="PIRNR017190"/>
    </source>
</evidence>
<dbReference type="Gene3D" id="3.10.450.220">
    <property type="match status" value="1"/>
</dbReference>
<comment type="similarity">
    <text evidence="2 6">Belongs to the NIP7 family.</text>
</comment>
<evidence type="ECO:0000259" key="7">
    <source>
        <dbReference type="SMART" id="SM00359"/>
    </source>
</evidence>
<name>A0A6U1MBE3_9STRA</name>
<dbReference type="SUPFAM" id="SSF88802">
    <property type="entry name" value="Pre-PUA domain"/>
    <property type="match status" value="1"/>
</dbReference>
<keyword evidence="10" id="KW-1185">Reference proteome</keyword>
<evidence type="ECO:0000256" key="1">
    <source>
        <dbReference type="ARBA" id="ARBA00004604"/>
    </source>
</evidence>
<comment type="subunit">
    <text evidence="6">Interacts with pre-ribosome complex.</text>
</comment>
<dbReference type="Pfam" id="PF17833">
    <property type="entry name" value="pre-PUA_NIP7"/>
    <property type="match status" value="1"/>
</dbReference>
<comment type="function">
    <text evidence="6">Required for proper 27S pre-rRNA processing and 60S ribosome subunit assembly.</text>
</comment>
<dbReference type="InterPro" id="IPR005155">
    <property type="entry name" value="UPF0113_PUA"/>
</dbReference>
<dbReference type="GO" id="GO:0003723">
    <property type="term" value="F:RNA binding"/>
    <property type="evidence" value="ECO:0007669"/>
    <property type="project" value="UniProtKB-KW"/>
</dbReference>
<dbReference type="PROSITE" id="PS50890">
    <property type="entry name" value="PUA"/>
    <property type="match status" value="1"/>
</dbReference>
<dbReference type="EMBL" id="HBIW01004183">
    <property type="protein sequence ID" value="CAE0687982.1"/>
    <property type="molecule type" value="Transcribed_RNA"/>
</dbReference>
<evidence type="ECO:0000313" key="9">
    <source>
        <dbReference type="EMBL" id="CAH0366441.1"/>
    </source>
</evidence>
<dbReference type="FunFam" id="2.30.130.10:FF:000002">
    <property type="entry name" value="60S ribosome subunit biogenesis protein NIP7 homolog"/>
    <property type="match status" value="1"/>
</dbReference>
<keyword evidence="3 6" id="KW-0690">Ribosome biogenesis</keyword>
<dbReference type="CDD" id="cd21146">
    <property type="entry name" value="Nip7_N_euk"/>
    <property type="match status" value="1"/>
</dbReference>
<dbReference type="InterPro" id="IPR055359">
    <property type="entry name" value="Nip7_N_euk"/>
</dbReference>
<evidence type="ECO:0000256" key="5">
    <source>
        <dbReference type="ARBA" id="ARBA00023242"/>
    </source>
</evidence>
<evidence type="ECO:0000256" key="3">
    <source>
        <dbReference type="ARBA" id="ARBA00022517"/>
    </source>
</evidence>
<evidence type="ECO:0000256" key="4">
    <source>
        <dbReference type="ARBA" id="ARBA00022884"/>
    </source>
</evidence>
<dbReference type="SMART" id="SM00359">
    <property type="entry name" value="PUA"/>
    <property type="match status" value="1"/>
</dbReference>
<feature type="domain" description="PUA" evidence="7">
    <location>
        <begin position="95"/>
        <end position="170"/>
    </location>
</feature>
<comment type="subcellular location">
    <subcellularLocation>
        <location evidence="1">Nucleus</location>
        <location evidence="1">Nucleolus</location>
    </subcellularLocation>
</comment>
<dbReference type="Proteomes" id="UP000789595">
    <property type="component" value="Unassembled WGS sequence"/>
</dbReference>
<dbReference type="SUPFAM" id="SSF88697">
    <property type="entry name" value="PUA domain-like"/>
    <property type="match status" value="1"/>
</dbReference>
<keyword evidence="4 6" id="KW-0694">RNA-binding</keyword>
<dbReference type="EMBL" id="CAKKNE010000001">
    <property type="protein sequence ID" value="CAH0366441.1"/>
    <property type="molecule type" value="Genomic_DNA"/>
</dbReference>
<sequence>MRPCTDDELRALLEKLMKFIGKNVELLLHKAEEPHCFRVHKGRIYYVSEKLMRMATNFKGSDLLAMGTCFAKITHSGKIHLQITCVDHLAKHALHKVWLKASAENSFLYGNHVTKQGLGRITDAAPQHGGVVVFNLQDVPLGFGILAQPTAACKDLDPTASVVLHQADVGEYLRLESTLF</sequence>
<dbReference type="AlphaFoldDB" id="A0A6U1MBE3"/>
<dbReference type="InterPro" id="IPR040598">
    <property type="entry name" value="NIP7_N"/>
</dbReference>
<dbReference type="CDD" id="cd21151">
    <property type="entry name" value="PUA_Nip7-like"/>
    <property type="match status" value="1"/>
</dbReference>
<evidence type="ECO:0000313" key="8">
    <source>
        <dbReference type="EMBL" id="CAE0687982.1"/>
    </source>
</evidence>
<dbReference type="InterPro" id="IPR036974">
    <property type="entry name" value="PUA_sf"/>
</dbReference>
<dbReference type="FunFam" id="3.10.450.220:FF:000001">
    <property type="entry name" value="60S ribosome subunit biogenesis protein NIP7 homolog"/>
    <property type="match status" value="1"/>
</dbReference>
<dbReference type="InterPro" id="IPR002478">
    <property type="entry name" value="PUA"/>
</dbReference>
<dbReference type="InterPro" id="IPR016686">
    <property type="entry name" value="Ribosomal_synth_fac_NIP7"/>
</dbReference>
<dbReference type="OrthoDB" id="27490at2759"/>
<evidence type="ECO:0000256" key="2">
    <source>
        <dbReference type="ARBA" id="ARBA00009895"/>
    </source>
</evidence>
<keyword evidence="5 6" id="KW-0539">Nucleus</keyword>
<evidence type="ECO:0000313" key="10">
    <source>
        <dbReference type="Proteomes" id="UP000789595"/>
    </source>
</evidence>
<dbReference type="InterPro" id="IPR015947">
    <property type="entry name" value="PUA-like_sf"/>
</dbReference>
<dbReference type="GO" id="GO:0042255">
    <property type="term" value="P:ribosome assembly"/>
    <property type="evidence" value="ECO:0007669"/>
    <property type="project" value="InterPro"/>
</dbReference>
<proteinExistence type="inferred from homology"/>
<gene>
    <name evidence="8" type="ORF">PCAL00307_LOCUS3416</name>
    <name evidence="9" type="ORF">PECAL_1P29350</name>
</gene>
<dbReference type="PIRSF" id="PIRSF017190">
    <property type="entry name" value="Rbsml_synth_fac_NIP7"/>
    <property type="match status" value="1"/>
</dbReference>
<protein>
    <recommendedName>
        <fullName evidence="6">60S ribosome subunit biogenesis protein NIP7 homolog</fullName>
    </recommendedName>
</protein>
<reference evidence="9" key="2">
    <citation type="submission" date="2021-11" db="EMBL/GenBank/DDBJ databases">
        <authorList>
            <consortium name="Genoscope - CEA"/>
            <person name="William W."/>
        </authorList>
    </citation>
    <scope>NUCLEOTIDE SEQUENCE</scope>
</reference>
<organism evidence="8">
    <name type="scientific">Pelagomonas calceolata</name>
    <dbReference type="NCBI Taxonomy" id="35677"/>
    <lineage>
        <taxon>Eukaryota</taxon>
        <taxon>Sar</taxon>
        <taxon>Stramenopiles</taxon>
        <taxon>Ochrophyta</taxon>
        <taxon>Pelagophyceae</taxon>
        <taxon>Pelagomonadales</taxon>
        <taxon>Pelagomonadaceae</taxon>
        <taxon>Pelagomonas</taxon>
    </lineage>
</organism>
<dbReference type="Gene3D" id="2.30.130.10">
    <property type="entry name" value="PUA domain"/>
    <property type="match status" value="1"/>
</dbReference>
<dbReference type="GO" id="GO:0005730">
    <property type="term" value="C:nucleolus"/>
    <property type="evidence" value="ECO:0007669"/>
    <property type="project" value="UniProtKB-SubCell"/>
</dbReference>
<dbReference type="Pfam" id="PF03657">
    <property type="entry name" value="UPF0113"/>
    <property type="match status" value="1"/>
</dbReference>
<accession>A0A6U1MBE3</accession>